<dbReference type="PANTHER" id="PTHR48421:SF1">
    <property type="entry name" value="MYCBP-ASSOCIATED PROTEIN"/>
    <property type="match status" value="1"/>
</dbReference>
<proteinExistence type="predicted"/>
<evidence type="ECO:0000313" key="1">
    <source>
        <dbReference type="EMBL" id="CAH0605745.1"/>
    </source>
</evidence>
<dbReference type="Proteomes" id="UP001154114">
    <property type="component" value="Chromosome 6"/>
</dbReference>
<accession>A0A9P0C032</accession>
<gene>
    <name evidence="1" type="ORF">CINC_LOCUS11684</name>
</gene>
<evidence type="ECO:0008006" key="3">
    <source>
        <dbReference type="Google" id="ProtNLM"/>
    </source>
</evidence>
<dbReference type="AlphaFoldDB" id="A0A9P0C032"/>
<dbReference type="EMBL" id="LR824009">
    <property type="protein sequence ID" value="CAH0605745.1"/>
    <property type="molecule type" value="Genomic_DNA"/>
</dbReference>
<sequence>MEDYGGENEDIIPIQNLPVSPDRELLVWEKWIQIRQEETTGLGKKLQREPVDLLMNQVDKVREVKERKTILEHAQIPKKYGVRGSLWDRPPRLKQRCYCQPVYELHRTQAELGHPGLMEHIGVPTYLLKTEMGMAGDTQRLPFVKLDAEYNKYKYRREIELDEAIKKIEPFRPDVRNLMIKGMKPKTPPPKVPLLPQLALTETSDVCEEHLSGVYALRINKTVLYKEIPGQTLIHIPNFQKDDTHEPCTSWTYYFNVPIKRAGRAKLFMQNLGTVAIRYCWKRIKKILPYVPDDTCEQVFFFNKNEDVLSPGQSKDIFFTFLSNKPGIYSEFWELSMFNICFFESTSEKLTVNLYADSVENVDMIKRKIEVLKTRINRKTLDNLATEFLNEILENVFSVPHQIYPYKKYFLEAEIFVLKNPVCFYHQSEVAKMKDYYAEMVPGEAWDLSLGTWREQMMAKEFDDRMKYYELLRTSHAELLKPWYEGEELLKEKHRAVKVLLEMFFDNFDKEYMHVSDAFVHPNHLSTAGSSLRVKSKSKTNESNARLDPFTTLLVQNIMYVRIYEHFKHTIETCAGVLSSLDLNKWIEFDFCRFYN</sequence>
<dbReference type="Pfam" id="PF14646">
    <property type="entry name" value="MYCBPAP"/>
    <property type="match status" value="1"/>
</dbReference>
<reference evidence="1" key="1">
    <citation type="submission" date="2021-12" db="EMBL/GenBank/DDBJ databases">
        <authorList>
            <person name="King R."/>
        </authorList>
    </citation>
    <scope>NUCLEOTIDE SEQUENCE</scope>
</reference>
<name>A0A9P0C032_CHRIL</name>
<organism evidence="1 2">
    <name type="scientific">Chrysodeixis includens</name>
    <name type="common">Soybean looper</name>
    <name type="synonym">Pseudoplusia includens</name>
    <dbReference type="NCBI Taxonomy" id="689277"/>
    <lineage>
        <taxon>Eukaryota</taxon>
        <taxon>Metazoa</taxon>
        <taxon>Ecdysozoa</taxon>
        <taxon>Arthropoda</taxon>
        <taxon>Hexapoda</taxon>
        <taxon>Insecta</taxon>
        <taxon>Pterygota</taxon>
        <taxon>Neoptera</taxon>
        <taxon>Endopterygota</taxon>
        <taxon>Lepidoptera</taxon>
        <taxon>Glossata</taxon>
        <taxon>Ditrysia</taxon>
        <taxon>Noctuoidea</taxon>
        <taxon>Noctuidae</taxon>
        <taxon>Plusiinae</taxon>
        <taxon>Chrysodeixis</taxon>
    </lineage>
</organism>
<protein>
    <recommendedName>
        <fullName evidence="3">MYCBP-associated protein</fullName>
    </recommendedName>
</protein>
<dbReference type="PANTHER" id="PTHR48421">
    <property type="entry name" value="MYCBP-ASSOCIATED PROTEIN"/>
    <property type="match status" value="1"/>
</dbReference>
<dbReference type="InterPro" id="IPR032707">
    <property type="entry name" value="MYCBPAP"/>
</dbReference>
<dbReference type="Gene3D" id="2.60.40.10">
    <property type="entry name" value="Immunoglobulins"/>
    <property type="match status" value="1"/>
</dbReference>
<evidence type="ECO:0000313" key="2">
    <source>
        <dbReference type="Proteomes" id="UP001154114"/>
    </source>
</evidence>
<keyword evidence="2" id="KW-1185">Reference proteome</keyword>
<dbReference type="OrthoDB" id="10263316at2759"/>
<dbReference type="InterPro" id="IPR013783">
    <property type="entry name" value="Ig-like_fold"/>
</dbReference>